<gene>
    <name evidence="3" type="ORF">Daus18300_006245</name>
</gene>
<evidence type="ECO:0000313" key="4">
    <source>
        <dbReference type="Proteomes" id="UP001583177"/>
    </source>
</evidence>
<feature type="compositionally biased region" description="Basic and acidic residues" evidence="1">
    <location>
        <begin position="229"/>
        <end position="239"/>
    </location>
</feature>
<dbReference type="EMBL" id="JAWRVE010000049">
    <property type="protein sequence ID" value="KAL1867689.1"/>
    <property type="molecule type" value="Genomic_DNA"/>
</dbReference>
<evidence type="ECO:0000313" key="3">
    <source>
        <dbReference type="EMBL" id="KAL1867689.1"/>
    </source>
</evidence>
<feature type="domain" description="Di19 zinc-binding" evidence="2">
    <location>
        <begin position="173"/>
        <end position="227"/>
    </location>
</feature>
<sequence length="283" mass="32577">MPSGFENFVSEVVSLLVLRTAPDVPTSLQHQESFQRIIDHVWREEWDELDPDEQVRKRRAIQDRYKFYFEFSLRAFPTRSQATKISFELDSAPHTGPVHEPENVFDGMTEEEILQSDVARERDQAAKKNLKDLYDACQQGRADVVVRRAKEQDVNVAPFDSNTLPIHDKKKKTCPICGKNVSNNAIKRHYQVKHFKDPRKAVFCPKCTYVEWRGDSTILEHLKKKHNISMDKKGDETSKGKATTSNSSEDDSQESEEAEEAEEVQVDEGEEEVDDEEMMDTAP</sequence>
<feature type="region of interest" description="Disordered" evidence="1">
    <location>
        <begin position="229"/>
        <end position="283"/>
    </location>
</feature>
<feature type="compositionally biased region" description="Acidic residues" evidence="1">
    <location>
        <begin position="248"/>
        <end position="283"/>
    </location>
</feature>
<dbReference type="InterPro" id="IPR008598">
    <property type="entry name" value="Di19_Zn-bd"/>
</dbReference>
<protein>
    <recommendedName>
        <fullName evidence="2">Di19 zinc-binding domain-containing protein</fullName>
    </recommendedName>
</protein>
<evidence type="ECO:0000259" key="2">
    <source>
        <dbReference type="Pfam" id="PF05605"/>
    </source>
</evidence>
<reference evidence="3 4" key="1">
    <citation type="journal article" date="2024" name="IMA Fungus">
        <title>IMA Genome - F19 : A genome assembly and annotation guide to empower mycologists, including annotated draft genome sequences of Ceratocystis pirilliformis, Diaporthe australafricana, Fusarium ophioides, Paecilomyces lecythidis, and Sporothrix stenoceras.</title>
        <authorList>
            <person name="Aylward J."/>
            <person name="Wilson A.M."/>
            <person name="Visagie C.M."/>
            <person name="Spraker J."/>
            <person name="Barnes I."/>
            <person name="Buitendag C."/>
            <person name="Ceriani C."/>
            <person name="Del Mar Angel L."/>
            <person name="du Plessis D."/>
            <person name="Fuchs T."/>
            <person name="Gasser K."/>
            <person name="Kramer D."/>
            <person name="Li W."/>
            <person name="Munsamy K."/>
            <person name="Piso A."/>
            <person name="Price J.L."/>
            <person name="Sonnekus B."/>
            <person name="Thomas C."/>
            <person name="van der Nest A."/>
            <person name="van Dijk A."/>
            <person name="van Heerden A."/>
            <person name="van Vuuren N."/>
            <person name="Yilmaz N."/>
            <person name="Duong T.A."/>
            <person name="van der Merwe N.A."/>
            <person name="Wingfield M.J."/>
            <person name="Wingfield B.D."/>
        </authorList>
    </citation>
    <scope>NUCLEOTIDE SEQUENCE [LARGE SCALE GENOMIC DNA]</scope>
    <source>
        <strain evidence="3 4">CMW 18300</strain>
    </source>
</reference>
<evidence type="ECO:0000256" key="1">
    <source>
        <dbReference type="SAM" id="MobiDB-lite"/>
    </source>
</evidence>
<name>A0ABR3WW36_9PEZI</name>
<comment type="caution">
    <text evidence="3">The sequence shown here is derived from an EMBL/GenBank/DDBJ whole genome shotgun (WGS) entry which is preliminary data.</text>
</comment>
<proteinExistence type="predicted"/>
<organism evidence="3 4">
    <name type="scientific">Diaporthe australafricana</name>
    <dbReference type="NCBI Taxonomy" id="127596"/>
    <lineage>
        <taxon>Eukaryota</taxon>
        <taxon>Fungi</taxon>
        <taxon>Dikarya</taxon>
        <taxon>Ascomycota</taxon>
        <taxon>Pezizomycotina</taxon>
        <taxon>Sordariomycetes</taxon>
        <taxon>Sordariomycetidae</taxon>
        <taxon>Diaporthales</taxon>
        <taxon>Diaporthaceae</taxon>
        <taxon>Diaporthe</taxon>
    </lineage>
</organism>
<dbReference type="Pfam" id="PF05605">
    <property type="entry name" value="zf-Di19"/>
    <property type="match status" value="1"/>
</dbReference>
<dbReference type="Proteomes" id="UP001583177">
    <property type="component" value="Unassembled WGS sequence"/>
</dbReference>
<accession>A0ABR3WW36</accession>
<keyword evidence="4" id="KW-1185">Reference proteome</keyword>